<evidence type="ECO:0000256" key="3">
    <source>
        <dbReference type="SAM" id="MobiDB-lite"/>
    </source>
</evidence>
<dbReference type="InterPro" id="IPR000409">
    <property type="entry name" value="BEACH_dom"/>
</dbReference>
<dbReference type="InterPro" id="IPR036372">
    <property type="entry name" value="BEACH_dom_sf"/>
</dbReference>
<dbReference type="GO" id="GO:0005829">
    <property type="term" value="C:cytosol"/>
    <property type="evidence" value="ECO:0007669"/>
    <property type="project" value="TreeGrafter"/>
</dbReference>
<keyword evidence="1" id="KW-0853">WD repeat</keyword>
<dbReference type="Pfam" id="PF02138">
    <property type="entry name" value="Beach"/>
    <property type="match status" value="1"/>
</dbReference>
<sequence length="702" mass="80747">MSSSSSSYCLTPHPFIVRRCFITMIGGVPTSIYAVLRYTDHLHGKWYFSEIRAIFSRRYLLQNTAIEIFLASRTSIMFAFGDQTTVKKVIKVLPRVGVGIKYGIPQTRRASLMSARQLFRASNMTQKWQRREISNFEYLIFLNTIAGRTYNDLNQYPVFPWVLTNYEDSEIDLSSPNNYRDLSKPIGALNPARKQYFEERYNSWESDQIPPFHYGTHYSTSAFVLNYLIRLEPFTSLFLALQGGKFDHPNRIFSSIKTSWQNCQRDTSDVKELIPEFFSLPEMFVNMNGYKLGSLDDGVDVGDVDLPPWASTPHEFVRINRQALESEFVSCQIHQWIDLIFGYKQRGPEAVRATNVYYYLTYEGSVDLESMTDPFMREAIENQIKNFGQTPSQLLMEPHPPRSSAMHLSPMINNNSQAPTQSPSYAVDSQSQANANGGSNLPLSMDPVLAVVSNSIGHQVKRHLVGDNFSQKITMRSNCFVVTVDSTFLIACGFWDNSFRVFSTESAKICNITSDYYIASGSEDCTVLLWHWNARLQSIVGEGEQPTPRAILTGHDQAVYLCCHFCRAGSRHLWVKRWPHLSAHNIWGSSQVFGFSVRFILPLQYSIIPRGTCRCPLSQWTHCFIHFKWKKSFDMKRTTIHSTVSFYLEMLFYMLFLLVTQVFVPLTLSHDQKFLLGGLSTGSVVVFHIDFNRWHHEFQQRY</sequence>
<evidence type="ECO:0000256" key="2">
    <source>
        <dbReference type="ARBA" id="ARBA00022737"/>
    </source>
</evidence>
<dbReference type="PROSITE" id="PS50197">
    <property type="entry name" value="BEACH"/>
    <property type="match status" value="1"/>
</dbReference>
<feature type="transmembrane region" description="Helical" evidence="4">
    <location>
        <begin position="674"/>
        <end position="691"/>
    </location>
</feature>
<dbReference type="Gene3D" id="1.10.1540.10">
    <property type="entry name" value="BEACH domain"/>
    <property type="match status" value="1"/>
</dbReference>
<dbReference type="SUPFAM" id="SSF81837">
    <property type="entry name" value="BEACH domain"/>
    <property type="match status" value="1"/>
</dbReference>
<evidence type="ECO:0000256" key="4">
    <source>
        <dbReference type="SAM" id="Phobius"/>
    </source>
</evidence>
<proteinExistence type="predicted"/>
<keyword evidence="6" id="KW-1185">Reference proteome</keyword>
<dbReference type="OrthoDB" id="26681at2759"/>
<dbReference type="Proteomes" id="UP000675881">
    <property type="component" value="Chromosome 6"/>
</dbReference>
<feature type="region of interest" description="Disordered" evidence="3">
    <location>
        <begin position="395"/>
        <end position="440"/>
    </location>
</feature>
<protein>
    <submittedName>
        <fullName evidence="5">Uncharacterized protein</fullName>
    </submittedName>
</protein>
<name>A0A7R8D015_LEPSM</name>
<dbReference type="InterPro" id="IPR011993">
    <property type="entry name" value="PH-like_dom_sf"/>
</dbReference>
<keyword evidence="4" id="KW-0812">Transmembrane</keyword>
<accession>A0A7R8D015</accession>
<organism evidence="5 6">
    <name type="scientific">Lepeophtheirus salmonis</name>
    <name type="common">Salmon louse</name>
    <name type="synonym">Caligus salmonis</name>
    <dbReference type="NCBI Taxonomy" id="72036"/>
    <lineage>
        <taxon>Eukaryota</taxon>
        <taxon>Metazoa</taxon>
        <taxon>Ecdysozoa</taxon>
        <taxon>Arthropoda</taxon>
        <taxon>Crustacea</taxon>
        <taxon>Multicrustacea</taxon>
        <taxon>Hexanauplia</taxon>
        <taxon>Copepoda</taxon>
        <taxon>Siphonostomatoida</taxon>
        <taxon>Caligidae</taxon>
        <taxon>Lepeophtheirus</taxon>
    </lineage>
</organism>
<dbReference type="SUPFAM" id="SSF50729">
    <property type="entry name" value="PH domain-like"/>
    <property type="match status" value="1"/>
</dbReference>
<dbReference type="InterPro" id="IPR015943">
    <property type="entry name" value="WD40/YVTN_repeat-like_dom_sf"/>
</dbReference>
<dbReference type="InterPro" id="IPR050865">
    <property type="entry name" value="BEACH_Domain"/>
</dbReference>
<keyword evidence="4" id="KW-1133">Transmembrane helix</keyword>
<dbReference type="PROSITE" id="PS51783">
    <property type="entry name" value="PH_BEACH"/>
    <property type="match status" value="1"/>
</dbReference>
<dbReference type="Gene3D" id="2.30.29.30">
    <property type="entry name" value="Pleckstrin-homology domain (PH domain)/Phosphotyrosine-binding domain (PTB)"/>
    <property type="match status" value="1"/>
</dbReference>
<evidence type="ECO:0000313" key="5">
    <source>
        <dbReference type="EMBL" id="CAF2980340.1"/>
    </source>
</evidence>
<keyword evidence="4" id="KW-0472">Membrane</keyword>
<dbReference type="SUPFAM" id="SSF50978">
    <property type="entry name" value="WD40 repeat-like"/>
    <property type="match status" value="1"/>
</dbReference>
<feature type="compositionally biased region" description="Polar residues" evidence="3">
    <location>
        <begin position="411"/>
        <end position="440"/>
    </location>
</feature>
<dbReference type="GO" id="GO:0008104">
    <property type="term" value="P:intracellular protein localization"/>
    <property type="evidence" value="ECO:0007669"/>
    <property type="project" value="TreeGrafter"/>
</dbReference>
<evidence type="ECO:0000313" key="6">
    <source>
        <dbReference type="Proteomes" id="UP000675881"/>
    </source>
</evidence>
<dbReference type="PANTHER" id="PTHR13743">
    <property type="entry name" value="BEIGE/BEACH-RELATED"/>
    <property type="match status" value="1"/>
</dbReference>
<dbReference type="GO" id="GO:0019901">
    <property type="term" value="F:protein kinase binding"/>
    <property type="evidence" value="ECO:0007669"/>
    <property type="project" value="TreeGrafter"/>
</dbReference>
<dbReference type="CDD" id="cd01201">
    <property type="entry name" value="PH_BEACH"/>
    <property type="match status" value="1"/>
</dbReference>
<dbReference type="Gene3D" id="2.130.10.10">
    <property type="entry name" value="YVTN repeat-like/Quinoprotein amine dehydrogenase"/>
    <property type="match status" value="1"/>
</dbReference>
<gene>
    <name evidence="5" type="ORF">LSAA_12422</name>
</gene>
<dbReference type="GO" id="GO:0016020">
    <property type="term" value="C:membrane"/>
    <property type="evidence" value="ECO:0007669"/>
    <property type="project" value="TreeGrafter"/>
</dbReference>
<dbReference type="FunFam" id="1.10.1540.10:FF:000001">
    <property type="entry name" value="neurobeachin isoform X1"/>
    <property type="match status" value="1"/>
</dbReference>
<dbReference type="AlphaFoldDB" id="A0A7R8D015"/>
<dbReference type="EMBL" id="HG994585">
    <property type="protein sequence ID" value="CAF2980340.1"/>
    <property type="molecule type" value="Genomic_DNA"/>
</dbReference>
<dbReference type="PANTHER" id="PTHR13743:SF162">
    <property type="entry name" value="NEUROBEACHIN"/>
    <property type="match status" value="1"/>
</dbReference>
<evidence type="ECO:0000256" key="1">
    <source>
        <dbReference type="ARBA" id="ARBA00022574"/>
    </source>
</evidence>
<dbReference type="InterPro" id="IPR023362">
    <property type="entry name" value="PH-BEACH_dom"/>
</dbReference>
<dbReference type="Pfam" id="PF14844">
    <property type="entry name" value="PH_BEACH"/>
    <property type="match status" value="1"/>
</dbReference>
<dbReference type="InterPro" id="IPR036322">
    <property type="entry name" value="WD40_repeat_dom_sf"/>
</dbReference>
<feature type="transmembrane region" description="Helical" evidence="4">
    <location>
        <begin position="646"/>
        <end position="668"/>
    </location>
</feature>
<feature type="transmembrane region" description="Helical" evidence="4">
    <location>
        <begin position="16"/>
        <end position="36"/>
    </location>
</feature>
<dbReference type="SMART" id="SM01026">
    <property type="entry name" value="Beach"/>
    <property type="match status" value="1"/>
</dbReference>
<reference evidence="5" key="1">
    <citation type="submission" date="2021-02" db="EMBL/GenBank/DDBJ databases">
        <authorList>
            <person name="Bekaert M."/>
        </authorList>
    </citation>
    <scope>NUCLEOTIDE SEQUENCE</scope>
    <source>
        <strain evidence="5">IoA-00</strain>
    </source>
</reference>
<dbReference type="CDD" id="cd06071">
    <property type="entry name" value="Beach"/>
    <property type="match status" value="1"/>
</dbReference>
<keyword evidence="2" id="KW-0677">Repeat</keyword>